<dbReference type="InterPro" id="IPR002347">
    <property type="entry name" value="SDR_fam"/>
</dbReference>
<dbReference type="OrthoDB" id="9785826at2"/>
<dbReference type="Gene3D" id="3.40.50.720">
    <property type="entry name" value="NAD(P)-binding Rossmann-like Domain"/>
    <property type="match status" value="1"/>
</dbReference>
<dbReference type="PANTHER" id="PTHR43544:SF12">
    <property type="entry name" value="NAD(P)-BINDING ROSSMANN-FOLD SUPERFAMILY PROTEIN"/>
    <property type="match status" value="1"/>
</dbReference>
<dbReference type="PRINTS" id="PR00081">
    <property type="entry name" value="GDHRDH"/>
</dbReference>
<accession>A0A246JSF5</accession>
<dbReference type="GO" id="GO:0005737">
    <property type="term" value="C:cytoplasm"/>
    <property type="evidence" value="ECO:0007669"/>
    <property type="project" value="TreeGrafter"/>
</dbReference>
<gene>
    <name evidence="1" type="ORF">CDQ92_14410</name>
</gene>
<organism evidence="1 2">
    <name type="scientific">Sphingopyxis bauzanensis</name>
    <dbReference type="NCBI Taxonomy" id="651663"/>
    <lineage>
        <taxon>Bacteria</taxon>
        <taxon>Pseudomonadati</taxon>
        <taxon>Pseudomonadota</taxon>
        <taxon>Alphaproteobacteria</taxon>
        <taxon>Sphingomonadales</taxon>
        <taxon>Sphingomonadaceae</taxon>
        <taxon>Sphingopyxis</taxon>
    </lineage>
</organism>
<reference evidence="1 2" key="1">
    <citation type="journal article" date="2010" name="Int. J. Syst. Evol. Microbiol.">
        <title>Sphingopyxis bauzanensis sp. nov., a psychrophilic bacterium isolated from soil.</title>
        <authorList>
            <person name="Zhang D.C."/>
            <person name="Liu H.C."/>
            <person name="Xin Y.H."/>
            <person name="Zhou Y.G."/>
            <person name="Schinner F."/>
            <person name="Margesin R."/>
        </authorList>
    </citation>
    <scope>NUCLEOTIDE SEQUENCE [LARGE SCALE GENOMIC DNA]</scope>
    <source>
        <strain evidence="1 2">DSM 22271</strain>
    </source>
</reference>
<dbReference type="AlphaFoldDB" id="A0A246JSF5"/>
<dbReference type="EMBL" id="NISK01000003">
    <property type="protein sequence ID" value="OWQ95940.1"/>
    <property type="molecule type" value="Genomic_DNA"/>
</dbReference>
<dbReference type="Pfam" id="PF00106">
    <property type="entry name" value="adh_short"/>
    <property type="match status" value="1"/>
</dbReference>
<dbReference type="RefSeq" id="WP_088442034.1">
    <property type="nucleotide sequence ID" value="NZ_BMMC01000007.1"/>
</dbReference>
<comment type="caution">
    <text evidence="1">The sequence shown here is derived from an EMBL/GenBank/DDBJ whole genome shotgun (WGS) entry which is preliminary data.</text>
</comment>
<name>A0A246JSF5_9SPHN</name>
<dbReference type="PANTHER" id="PTHR43544">
    <property type="entry name" value="SHORT-CHAIN DEHYDROGENASE/REDUCTASE"/>
    <property type="match status" value="1"/>
</dbReference>
<proteinExistence type="predicted"/>
<keyword evidence="2" id="KW-1185">Reference proteome</keyword>
<protein>
    <submittedName>
        <fullName evidence="1">Short-chain dehydrogenase</fullName>
    </submittedName>
</protein>
<dbReference type="Proteomes" id="UP000197361">
    <property type="component" value="Unassembled WGS sequence"/>
</dbReference>
<evidence type="ECO:0000313" key="2">
    <source>
        <dbReference type="Proteomes" id="UP000197361"/>
    </source>
</evidence>
<dbReference type="InterPro" id="IPR051468">
    <property type="entry name" value="Fungal_SecMetab_SDRs"/>
</dbReference>
<sequence>MTEHGSAVIIGASGGIGAALADALQADGRHDIIHRFARSLPAPHSVDITDEASVAAAAALVRDSGPPPRLVFVATGLLHADGRQPERKLADIDPDWMARNFAVNTIGPALIAKYFLPLLPRRERTVFAMLSARVGSIGDNRSGGWYSYRASKAALNQLVRGFAIVEARRNPDAIVVALHPGTVDTDLSAPFQRGVSAEQLTSAPTAAANLLRTLGALTPAETGRIFAWDGSEIIP</sequence>
<dbReference type="InterPro" id="IPR036291">
    <property type="entry name" value="NAD(P)-bd_dom_sf"/>
</dbReference>
<evidence type="ECO:0000313" key="1">
    <source>
        <dbReference type="EMBL" id="OWQ95940.1"/>
    </source>
</evidence>
<dbReference type="GO" id="GO:0016491">
    <property type="term" value="F:oxidoreductase activity"/>
    <property type="evidence" value="ECO:0007669"/>
    <property type="project" value="TreeGrafter"/>
</dbReference>
<dbReference type="SUPFAM" id="SSF51735">
    <property type="entry name" value="NAD(P)-binding Rossmann-fold domains"/>
    <property type="match status" value="1"/>
</dbReference>